<feature type="transmembrane region" description="Helical" evidence="1">
    <location>
        <begin position="367"/>
        <end position="388"/>
    </location>
</feature>
<sequence length="410" mass="47313">KSFLHQRYSWSRLQVSETFLRQLFTLLKVHPDFLEIIFLFGEKIGPVEESFGSFFSHCRPQNVQNPFVEPACSYDIGYNIKYAALHMRSFPKDPFSIRETGVYHSFNANTQKSSWVFLQASDSLRERIKHCFSRTSESQAMVQFQIHGMVLQTASHGWRDYLVYLEETFSKLVDRGFYTNINGPQLEGDFEVDFSDIRKLQILTDKIRRLLQILQLNITLAEQMKCSMQRIRKYSPPNLSVAFDNVESSIEMSILQHRTYNSRLQSLVDRAQGISGLIQSILEIRTSESSKKINNRMHELAEKGTTQDTRSMSVISFISAIFLPATFLAVRPTPSISLYLADIPAQTLFGMNFFDFRGDGLTIATNFWIYIVMAGALSGMTVLLWFYWQRSVKAKYMSEKDDIESNKGRS</sequence>
<gene>
    <name evidence="3" type="ORF">ASPWEDRAFT_105628</name>
</gene>
<evidence type="ECO:0000256" key="1">
    <source>
        <dbReference type="SAM" id="Phobius"/>
    </source>
</evidence>
<keyword evidence="1" id="KW-0472">Membrane</keyword>
<feature type="non-terminal residue" evidence="3">
    <location>
        <position position="1"/>
    </location>
</feature>
<feature type="domain" description="CorA-like transporter" evidence="2">
    <location>
        <begin position="3"/>
        <end position="173"/>
    </location>
</feature>
<name>A0A1L9RY94_ASPWE</name>
<dbReference type="InterPro" id="IPR058257">
    <property type="entry name" value="CorA-like_dom"/>
</dbReference>
<dbReference type="AlphaFoldDB" id="A0A1L9RY94"/>
<dbReference type="OrthoDB" id="4489427at2759"/>
<dbReference type="Proteomes" id="UP000184383">
    <property type="component" value="Unassembled WGS sequence"/>
</dbReference>
<protein>
    <recommendedName>
        <fullName evidence="2">CorA-like transporter domain-containing protein</fullName>
    </recommendedName>
</protein>
<organism evidence="3 4">
    <name type="scientific">Aspergillus wentii DTO 134E9</name>
    <dbReference type="NCBI Taxonomy" id="1073089"/>
    <lineage>
        <taxon>Eukaryota</taxon>
        <taxon>Fungi</taxon>
        <taxon>Dikarya</taxon>
        <taxon>Ascomycota</taxon>
        <taxon>Pezizomycotina</taxon>
        <taxon>Eurotiomycetes</taxon>
        <taxon>Eurotiomycetidae</taxon>
        <taxon>Eurotiales</taxon>
        <taxon>Aspergillaceae</taxon>
        <taxon>Aspergillus</taxon>
        <taxon>Aspergillus subgen. Cremei</taxon>
    </lineage>
</organism>
<keyword evidence="4" id="KW-1185">Reference proteome</keyword>
<dbReference type="VEuPathDB" id="FungiDB:ASPWEDRAFT_105628"/>
<evidence type="ECO:0000313" key="4">
    <source>
        <dbReference type="Proteomes" id="UP000184383"/>
    </source>
</evidence>
<keyword evidence="1" id="KW-1133">Transmembrane helix</keyword>
<evidence type="ECO:0000313" key="3">
    <source>
        <dbReference type="EMBL" id="OJJ39788.1"/>
    </source>
</evidence>
<accession>A0A1L9RY94</accession>
<dbReference type="STRING" id="1073089.A0A1L9RY94"/>
<keyword evidence="1" id="KW-0812">Transmembrane</keyword>
<feature type="transmembrane region" description="Helical" evidence="1">
    <location>
        <begin position="312"/>
        <end position="330"/>
    </location>
</feature>
<evidence type="ECO:0000259" key="2">
    <source>
        <dbReference type="Pfam" id="PF26616"/>
    </source>
</evidence>
<proteinExistence type="predicted"/>
<dbReference type="GeneID" id="63743591"/>
<dbReference type="Pfam" id="PF26616">
    <property type="entry name" value="CorA-like"/>
    <property type="match status" value="1"/>
</dbReference>
<dbReference type="RefSeq" id="XP_040693464.1">
    <property type="nucleotide sequence ID" value="XM_040827743.1"/>
</dbReference>
<reference evidence="4" key="1">
    <citation type="journal article" date="2017" name="Genome Biol.">
        <title>Comparative genomics reveals high biological diversity and specific adaptations in the industrially and medically important fungal genus Aspergillus.</title>
        <authorList>
            <person name="de Vries R.P."/>
            <person name="Riley R."/>
            <person name="Wiebenga A."/>
            <person name="Aguilar-Osorio G."/>
            <person name="Amillis S."/>
            <person name="Uchima C.A."/>
            <person name="Anderluh G."/>
            <person name="Asadollahi M."/>
            <person name="Askin M."/>
            <person name="Barry K."/>
            <person name="Battaglia E."/>
            <person name="Bayram O."/>
            <person name="Benocci T."/>
            <person name="Braus-Stromeyer S.A."/>
            <person name="Caldana C."/>
            <person name="Canovas D."/>
            <person name="Cerqueira G.C."/>
            <person name="Chen F."/>
            <person name="Chen W."/>
            <person name="Choi C."/>
            <person name="Clum A."/>
            <person name="Dos Santos R.A."/>
            <person name="Damasio A.R."/>
            <person name="Diallinas G."/>
            <person name="Emri T."/>
            <person name="Fekete E."/>
            <person name="Flipphi M."/>
            <person name="Freyberg S."/>
            <person name="Gallo A."/>
            <person name="Gournas C."/>
            <person name="Habgood R."/>
            <person name="Hainaut M."/>
            <person name="Harispe M.L."/>
            <person name="Henrissat B."/>
            <person name="Hilden K.S."/>
            <person name="Hope R."/>
            <person name="Hossain A."/>
            <person name="Karabika E."/>
            <person name="Karaffa L."/>
            <person name="Karanyi Z."/>
            <person name="Krasevec N."/>
            <person name="Kuo A."/>
            <person name="Kusch H."/>
            <person name="LaButti K."/>
            <person name="Lagendijk E.L."/>
            <person name="Lapidus A."/>
            <person name="Levasseur A."/>
            <person name="Lindquist E."/>
            <person name="Lipzen A."/>
            <person name="Logrieco A.F."/>
            <person name="MacCabe A."/>
            <person name="Maekelae M.R."/>
            <person name="Malavazi I."/>
            <person name="Melin P."/>
            <person name="Meyer V."/>
            <person name="Mielnichuk N."/>
            <person name="Miskei M."/>
            <person name="Molnar A.P."/>
            <person name="Mule G."/>
            <person name="Ngan C.Y."/>
            <person name="Orejas M."/>
            <person name="Orosz E."/>
            <person name="Ouedraogo J.P."/>
            <person name="Overkamp K.M."/>
            <person name="Park H.-S."/>
            <person name="Perrone G."/>
            <person name="Piumi F."/>
            <person name="Punt P.J."/>
            <person name="Ram A.F."/>
            <person name="Ramon A."/>
            <person name="Rauscher S."/>
            <person name="Record E."/>
            <person name="Riano-Pachon D.M."/>
            <person name="Robert V."/>
            <person name="Roehrig J."/>
            <person name="Ruller R."/>
            <person name="Salamov A."/>
            <person name="Salih N.S."/>
            <person name="Samson R.A."/>
            <person name="Sandor E."/>
            <person name="Sanguinetti M."/>
            <person name="Schuetze T."/>
            <person name="Sepcic K."/>
            <person name="Shelest E."/>
            <person name="Sherlock G."/>
            <person name="Sophianopoulou V."/>
            <person name="Squina F.M."/>
            <person name="Sun H."/>
            <person name="Susca A."/>
            <person name="Todd R.B."/>
            <person name="Tsang A."/>
            <person name="Unkles S.E."/>
            <person name="van de Wiele N."/>
            <person name="van Rossen-Uffink D."/>
            <person name="Oliveira J.V."/>
            <person name="Vesth T.C."/>
            <person name="Visser J."/>
            <person name="Yu J.-H."/>
            <person name="Zhou M."/>
            <person name="Andersen M.R."/>
            <person name="Archer D.B."/>
            <person name="Baker S.E."/>
            <person name="Benoit I."/>
            <person name="Brakhage A.A."/>
            <person name="Braus G.H."/>
            <person name="Fischer R."/>
            <person name="Frisvad J.C."/>
            <person name="Goldman G.H."/>
            <person name="Houbraken J."/>
            <person name="Oakley B."/>
            <person name="Pocsi I."/>
            <person name="Scazzocchio C."/>
            <person name="Seiboth B."/>
            <person name="vanKuyk P.A."/>
            <person name="Wortman J."/>
            <person name="Dyer P.S."/>
            <person name="Grigoriev I.V."/>
        </authorList>
    </citation>
    <scope>NUCLEOTIDE SEQUENCE [LARGE SCALE GENOMIC DNA]</scope>
    <source>
        <strain evidence="4">DTO 134E9</strain>
    </source>
</reference>
<dbReference type="EMBL" id="KV878210">
    <property type="protein sequence ID" value="OJJ39788.1"/>
    <property type="molecule type" value="Genomic_DNA"/>
</dbReference>